<dbReference type="InterPro" id="IPR001753">
    <property type="entry name" value="Enoyl-CoA_hydra/iso"/>
</dbReference>
<dbReference type="FunFam" id="3.90.226.10:FF:000009">
    <property type="entry name" value="Carnitinyl-CoA dehydratase"/>
    <property type="match status" value="1"/>
</dbReference>
<dbReference type="EMBL" id="JOTP01000014">
    <property type="protein sequence ID" value="KEP25939.1"/>
    <property type="molecule type" value="Genomic_DNA"/>
</dbReference>
<evidence type="ECO:0000313" key="5">
    <source>
        <dbReference type="Proteomes" id="UP000028091"/>
    </source>
</evidence>
<dbReference type="InterPro" id="IPR029045">
    <property type="entry name" value="ClpP/crotonase-like_dom_sf"/>
</dbReference>
<dbReference type="EC" id="4.2.1.17" evidence="4"/>
<dbReference type="Gene3D" id="1.10.12.10">
    <property type="entry name" value="Lyase 2-enoyl-coa Hydratase, Chain A, domain 2"/>
    <property type="match status" value="1"/>
</dbReference>
<dbReference type="Gene3D" id="3.90.226.10">
    <property type="entry name" value="2-enoyl-CoA Hydratase, Chain A, domain 1"/>
    <property type="match status" value="1"/>
</dbReference>
<accession>A0A081L9L3</accession>
<comment type="caution">
    <text evidence="4">The sequence shown here is derived from an EMBL/GenBank/DDBJ whole genome shotgun (WGS) entry which is preliminary data.</text>
</comment>
<comment type="similarity">
    <text evidence="1 3">Belongs to the enoyl-CoA hydratase/isomerase family.</text>
</comment>
<dbReference type="PANTHER" id="PTHR11941">
    <property type="entry name" value="ENOYL-COA HYDRATASE-RELATED"/>
    <property type="match status" value="1"/>
</dbReference>
<sequence>MTSLVNFSIQDEQIGIMTLNRPEQVNSLSAGMLEEINQTIQEIKQDESIRCLLITGAGSKVFCAGADLKERRLMTEEEAKEAVLTIQQTFTEIESLPIPVIAVMNGHALGGGLELALACDLRIARAGARLGLPETGLAIIPGAGGTQRLPRLIGLGKAKELIFTGASLQADEALQIGLIEHISLADSLMNDAITLAKQIAQNGPIALKEAKQAIHSSLDHNIHTGLMKEYEAYLRLIHTKDRIEGLQAFQEKRTPHYRGN</sequence>
<dbReference type="GO" id="GO:0006635">
    <property type="term" value="P:fatty acid beta-oxidation"/>
    <property type="evidence" value="ECO:0007669"/>
    <property type="project" value="TreeGrafter"/>
</dbReference>
<dbReference type="RefSeq" id="WP_034322705.1">
    <property type="nucleotide sequence ID" value="NZ_JOTP01000014.1"/>
</dbReference>
<evidence type="ECO:0000256" key="2">
    <source>
        <dbReference type="ARBA" id="ARBA00023239"/>
    </source>
</evidence>
<dbReference type="Proteomes" id="UP000028091">
    <property type="component" value="Unassembled WGS sequence"/>
</dbReference>
<organism evidence="4 5">
    <name type="scientific">Bacillus zhangzhouensis</name>
    <dbReference type="NCBI Taxonomy" id="1178540"/>
    <lineage>
        <taxon>Bacteria</taxon>
        <taxon>Bacillati</taxon>
        <taxon>Bacillota</taxon>
        <taxon>Bacilli</taxon>
        <taxon>Bacillales</taxon>
        <taxon>Bacillaceae</taxon>
        <taxon>Bacillus</taxon>
    </lineage>
</organism>
<protein>
    <submittedName>
        <fullName evidence="4">Enoyl-CoA hydratase</fullName>
        <ecNumber evidence="4">4.2.1.17</ecNumber>
    </submittedName>
</protein>
<dbReference type="CDD" id="cd06558">
    <property type="entry name" value="crotonase-like"/>
    <property type="match status" value="1"/>
</dbReference>
<dbReference type="SUPFAM" id="SSF52096">
    <property type="entry name" value="ClpP/crotonase"/>
    <property type="match status" value="1"/>
</dbReference>
<proteinExistence type="inferred from homology"/>
<dbReference type="FunFam" id="1.10.12.10:FF:000001">
    <property type="entry name" value="Probable enoyl-CoA hydratase, mitochondrial"/>
    <property type="match status" value="1"/>
</dbReference>
<dbReference type="InterPro" id="IPR018376">
    <property type="entry name" value="Enoyl-CoA_hyd/isom_CS"/>
</dbReference>
<keyword evidence="5" id="KW-1185">Reference proteome</keyword>
<evidence type="ECO:0000313" key="4">
    <source>
        <dbReference type="EMBL" id="KEP25939.1"/>
    </source>
</evidence>
<dbReference type="PROSITE" id="PS00166">
    <property type="entry name" value="ENOYL_COA_HYDRATASE"/>
    <property type="match status" value="1"/>
</dbReference>
<keyword evidence="2 4" id="KW-0456">Lyase</keyword>
<evidence type="ECO:0000256" key="1">
    <source>
        <dbReference type="ARBA" id="ARBA00005254"/>
    </source>
</evidence>
<dbReference type="InterPro" id="IPR014748">
    <property type="entry name" value="Enoyl-CoA_hydra_C"/>
</dbReference>
<reference evidence="4 5" key="1">
    <citation type="submission" date="2012-09" db="EMBL/GenBank/DDBJ databases">
        <title>Genome Sequence of Bacillus sp. DW5-4.</title>
        <authorList>
            <person name="Lai Q."/>
            <person name="Liu Y."/>
            <person name="Shao Z."/>
        </authorList>
    </citation>
    <scope>NUCLEOTIDE SEQUENCE [LARGE SCALE GENOMIC DNA]</scope>
    <source>
        <strain evidence="4 5">DW5-4</strain>
    </source>
</reference>
<dbReference type="NCBIfam" id="NF005802">
    <property type="entry name" value="PRK07657.1"/>
    <property type="match status" value="1"/>
</dbReference>
<dbReference type="eggNOG" id="COG1024">
    <property type="taxonomic scope" value="Bacteria"/>
</dbReference>
<evidence type="ECO:0000256" key="3">
    <source>
        <dbReference type="RuleBase" id="RU003707"/>
    </source>
</evidence>
<dbReference type="PANTHER" id="PTHR11941:SF54">
    <property type="entry name" value="ENOYL-COA HYDRATASE, MITOCHONDRIAL"/>
    <property type="match status" value="1"/>
</dbReference>
<gene>
    <name evidence="4" type="ORF">BA70_04720</name>
</gene>
<dbReference type="GO" id="GO:0004300">
    <property type="term" value="F:enoyl-CoA hydratase activity"/>
    <property type="evidence" value="ECO:0007669"/>
    <property type="project" value="UniProtKB-EC"/>
</dbReference>
<dbReference type="OrthoDB" id="9775794at2"/>
<dbReference type="AlphaFoldDB" id="A0A081L9L3"/>
<name>A0A081L9L3_9BACI</name>
<dbReference type="Pfam" id="PF00378">
    <property type="entry name" value="ECH_1"/>
    <property type="match status" value="1"/>
</dbReference>